<dbReference type="Pfam" id="PF25209">
    <property type="entry name" value="Phage_capsid_4"/>
    <property type="match status" value="1"/>
</dbReference>
<dbReference type="Proteomes" id="UP000531251">
    <property type="component" value="Unassembled WGS sequence"/>
</dbReference>
<feature type="domain" description="Prohead serine protease" evidence="5">
    <location>
        <begin position="138"/>
        <end position="226"/>
    </location>
</feature>
<name>A0A7X5Y4Q5_9SPHN</name>
<feature type="region of interest" description="Disordered" evidence="4">
    <location>
        <begin position="53"/>
        <end position="79"/>
    </location>
</feature>
<sequence length="708" mass="75582">MSKSEPAPQGAADEPRPEGRVVTTPLPPAKRGKKALLVGAAAAAIAGLLTRNAPEQGDLQERRQPQANGRGTRDLSLTPESYDATARTVEAVLSAGTAVRRFYFTEELEISDAAIDLGRVGAGICPLLDTHNQGRLGDVLGRITNVRIEGGQLIGTLEFADTDAGRAIEARVASGELRAISIGYRVTKWQITATDENDHETWRAVAWELLEASLVPVPADPNAVVRSASGTPQHGTTQEEDDMRRNLPGGAAAAAPSAAAPAAPAAPAPVGDQGGAARAEPPSGSVRITARQIRERCARSTDLGSDFALDLIGRNEENPLSEAEFERAISDRLLGQREQPRIDVRVGAAGTDSEDYRRAVEVAVTLRADPSARFDPADVERARELRGLTLMEMSRDYLQRTGISTAGMGRLDIAGAALGLRYGAHTTSDFANALSSATGKRVRQAYLAAPQTFGPLVMTGTLPDFKPTNIIGLGDAPQLLLVQENAEFTYGAMADTGMSYRLQTYGRIIAITRQAIINDDKRLFARVPDKFGYKARDLESDLVWGLVLSNPTMGDGFALFSAQHGNLGTAADINVDSVTAGRTAMGQQKSVEGGFIIVRPAYLVVGPLMETKAEQFLTAVAATQTANVNPFVGSLQLIVEPRITDKSWYLFADKAAIDTIELSHLEGQEDVFIETQPGFDVDGVKTKARLDVGAAIVDYRGMYKNPGL</sequence>
<gene>
    <name evidence="6" type="ORF">GGR89_003767</name>
</gene>
<evidence type="ECO:0000256" key="1">
    <source>
        <dbReference type="ARBA" id="ARBA00022612"/>
    </source>
</evidence>
<dbReference type="AlphaFoldDB" id="A0A7X5Y4Q5"/>
<dbReference type="GO" id="GO:0006508">
    <property type="term" value="P:proteolysis"/>
    <property type="evidence" value="ECO:0007669"/>
    <property type="project" value="UniProtKB-KW"/>
</dbReference>
<evidence type="ECO:0000256" key="2">
    <source>
        <dbReference type="ARBA" id="ARBA00022670"/>
    </source>
</evidence>
<feature type="region of interest" description="Disordered" evidence="4">
    <location>
        <begin position="1"/>
        <end position="28"/>
    </location>
</feature>
<protein>
    <submittedName>
        <fullName evidence="6">HK97 family phage prohead protease</fullName>
    </submittedName>
</protein>
<evidence type="ECO:0000259" key="5">
    <source>
        <dbReference type="Pfam" id="PF04586"/>
    </source>
</evidence>
<feature type="region of interest" description="Disordered" evidence="4">
    <location>
        <begin position="222"/>
        <end position="292"/>
    </location>
</feature>
<evidence type="ECO:0000313" key="6">
    <source>
        <dbReference type="EMBL" id="NJB99426.1"/>
    </source>
</evidence>
<evidence type="ECO:0000256" key="4">
    <source>
        <dbReference type="SAM" id="MobiDB-lite"/>
    </source>
</evidence>
<keyword evidence="7" id="KW-1185">Reference proteome</keyword>
<keyword evidence="2 6" id="KW-0645">Protease</keyword>
<evidence type="ECO:0000256" key="3">
    <source>
        <dbReference type="ARBA" id="ARBA00022801"/>
    </source>
</evidence>
<dbReference type="InterPro" id="IPR054613">
    <property type="entry name" value="Peptidase_S78_dom"/>
</dbReference>
<dbReference type="RefSeq" id="WP_164521891.1">
    <property type="nucleotide sequence ID" value="NZ_BAAADY010000020.1"/>
</dbReference>
<dbReference type="Pfam" id="PF04586">
    <property type="entry name" value="Peptidase_S78"/>
    <property type="match status" value="1"/>
</dbReference>
<keyword evidence="1" id="KW-1188">Viral release from host cell</keyword>
<reference evidence="6 7" key="1">
    <citation type="submission" date="2020-03" db="EMBL/GenBank/DDBJ databases">
        <title>Genomic Encyclopedia of Type Strains, Phase IV (KMG-IV): sequencing the most valuable type-strain genomes for metagenomic binning, comparative biology and taxonomic classification.</title>
        <authorList>
            <person name="Goeker M."/>
        </authorList>
    </citation>
    <scope>NUCLEOTIDE SEQUENCE [LARGE SCALE GENOMIC DNA]</scope>
    <source>
        <strain evidence="6 7">DSM 7225</strain>
    </source>
</reference>
<accession>A0A7X5Y4Q5</accession>
<proteinExistence type="predicted"/>
<dbReference type="GO" id="GO:0008233">
    <property type="term" value="F:peptidase activity"/>
    <property type="evidence" value="ECO:0007669"/>
    <property type="project" value="UniProtKB-KW"/>
</dbReference>
<dbReference type="EMBL" id="JAATJB010000015">
    <property type="protein sequence ID" value="NJB99426.1"/>
    <property type="molecule type" value="Genomic_DNA"/>
</dbReference>
<keyword evidence="3" id="KW-0378">Hydrolase</keyword>
<feature type="compositionally biased region" description="Low complexity" evidence="4">
    <location>
        <begin position="248"/>
        <end position="277"/>
    </location>
</feature>
<comment type="caution">
    <text evidence="6">The sequence shown here is derived from an EMBL/GenBank/DDBJ whole genome shotgun (WGS) entry which is preliminary data.</text>
</comment>
<organism evidence="6 7">
    <name type="scientific">Sphingomonas trueperi</name>
    <dbReference type="NCBI Taxonomy" id="53317"/>
    <lineage>
        <taxon>Bacteria</taxon>
        <taxon>Pseudomonadati</taxon>
        <taxon>Pseudomonadota</taxon>
        <taxon>Alphaproteobacteria</taxon>
        <taxon>Sphingomonadales</taxon>
        <taxon>Sphingomonadaceae</taxon>
        <taxon>Sphingomonas</taxon>
    </lineage>
</organism>
<dbReference type="NCBIfam" id="NF045541">
    <property type="entry name" value="scaf_prot_MCP2"/>
    <property type="match status" value="1"/>
</dbReference>
<evidence type="ECO:0000313" key="7">
    <source>
        <dbReference type="Proteomes" id="UP000531251"/>
    </source>
</evidence>